<comment type="caution">
    <text evidence="2">The sequence shown here is derived from an EMBL/GenBank/DDBJ whole genome shotgun (WGS) entry which is preliminary data.</text>
</comment>
<evidence type="ECO:0000313" key="2">
    <source>
        <dbReference type="EMBL" id="MBW0484067.1"/>
    </source>
</evidence>
<accession>A0A9Q3CK67</accession>
<reference evidence="2" key="1">
    <citation type="submission" date="2021-03" db="EMBL/GenBank/DDBJ databases">
        <title>Draft genome sequence of rust myrtle Austropuccinia psidii MF-1, a brazilian biotype.</title>
        <authorList>
            <person name="Quecine M.C."/>
            <person name="Pachon D.M.R."/>
            <person name="Bonatelli M.L."/>
            <person name="Correr F.H."/>
            <person name="Franceschini L.M."/>
            <person name="Leite T.F."/>
            <person name="Margarido G.R.A."/>
            <person name="Almeida C.A."/>
            <person name="Ferrarezi J.A."/>
            <person name="Labate C.A."/>
        </authorList>
    </citation>
    <scope>NUCLEOTIDE SEQUENCE</scope>
    <source>
        <strain evidence="2">MF-1</strain>
    </source>
</reference>
<dbReference type="EMBL" id="AVOT02007515">
    <property type="protein sequence ID" value="MBW0484067.1"/>
    <property type="molecule type" value="Genomic_DNA"/>
</dbReference>
<evidence type="ECO:0000256" key="1">
    <source>
        <dbReference type="SAM" id="MobiDB-lite"/>
    </source>
</evidence>
<gene>
    <name evidence="2" type="ORF">O181_023782</name>
</gene>
<feature type="region of interest" description="Disordered" evidence="1">
    <location>
        <begin position="1"/>
        <end position="89"/>
    </location>
</feature>
<keyword evidence="3" id="KW-1185">Reference proteome</keyword>
<evidence type="ECO:0000313" key="3">
    <source>
        <dbReference type="Proteomes" id="UP000765509"/>
    </source>
</evidence>
<protein>
    <submittedName>
        <fullName evidence="2">Uncharacterized protein</fullName>
    </submittedName>
</protein>
<name>A0A9Q3CK67_9BASI</name>
<feature type="compositionally biased region" description="Basic and acidic residues" evidence="1">
    <location>
        <begin position="32"/>
        <end position="47"/>
    </location>
</feature>
<organism evidence="2 3">
    <name type="scientific">Austropuccinia psidii MF-1</name>
    <dbReference type="NCBI Taxonomy" id="1389203"/>
    <lineage>
        <taxon>Eukaryota</taxon>
        <taxon>Fungi</taxon>
        <taxon>Dikarya</taxon>
        <taxon>Basidiomycota</taxon>
        <taxon>Pucciniomycotina</taxon>
        <taxon>Pucciniomycetes</taxon>
        <taxon>Pucciniales</taxon>
        <taxon>Sphaerophragmiaceae</taxon>
        <taxon>Austropuccinia</taxon>
    </lineage>
</organism>
<dbReference type="Proteomes" id="UP000765509">
    <property type="component" value="Unassembled WGS sequence"/>
</dbReference>
<proteinExistence type="predicted"/>
<dbReference type="AlphaFoldDB" id="A0A9Q3CK67"/>
<sequence>MSPVHLRNLGVPNSKPEDCKGLFRSGRPVFGQHDEWQGTQGDHDHNPIHLPIKQTHQARGMDRYGSSTSAPPTPQTPVTMEHGKQEFKP</sequence>